<dbReference type="InterPro" id="IPR003660">
    <property type="entry name" value="HAMP_dom"/>
</dbReference>
<keyword evidence="9" id="KW-0902">Two-component regulatory system</keyword>
<evidence type="ECO:0000256" key="2">
    <source>
        <dbReference type="ARBA" id="ARBA00004370"/>
    </source>
</evidence>
<accession>A0A4U0QZT0</accession>
<keyword evidence="7 14" id="KW-0418">Kinase</keyword>
<evidence type="ECO:0000259" key="12">
    <source>
        <dbReference type="PROSITE" id="PS50109"/>
    </source>
</evidence>
<keyword evidence="15" id="KW-1185">Reference proteome</keyword>
<evidence type="ECO:0000256" key="1">
    <source>
        <dbReference type="ARBA" id="ARBA00000085"/>
    </source>
</evidence>
<dbReference type="PRINTS" id="PR00344">
    <property type="entry name" value="BCTRLSENSOR"/>
</dbReference>
<dbReference type="Pfam" id="PF02518">
    <property type="entry name" value="HATPase_c"/>
    <property type="match status" value="1"/>
</dbReference>
<dbReference type="OrthoDB" id="913606at2"/>
<dbReference type="Pfam" id="PF08521">
    <property type="entry name" value="2CSK_N"/>
    <property type="match status" value="1"/>
</dbReference>
<keyword evidence="4" id="KW-0597">Phosphoprotein</keyword>
<dbReference type="PANTHER" id="PTHR45436:SF1">
    <property type="entry name" value="SENSOR PROTEIN QSEC"/>
    <property type="match status" value="1"/>
</dbReference>
<evidence type="ECO:0000313" key="15">
    <source>
        <dbReference type="Proteomes" id="UP000306223"/>
    </source>
</evidence>
<feature type="transmembrane region" description="Helical" evidence="11">
    <location>
        <begin position="178"/>
        <end position="202"/>
    </location>
</feature>
<dbReference type="Proteomes" id="UP000306223">
    <property type="component" value="Unassembled WGS sequence"/>
</dbReference>
<dbReference type="InterPro" id="IPR050428">
    <property type="entry name" value="TCS_sensor_his_kinase"/>
</dbReference>
<keyword evidence="10 11" id="KW-0472">Membrane</keyword>
<dbReference type="Pfam" id="PF00512">
    <property type="entry name" value="HisKA"/>
    <property type="match status" value="1"/>
</dbReference>
<feature type="transmembrane region" description="Helical" evidence="11">
    <location>
        <begin position="21"/>
        <end position="45"/>
    </location>
</feature>
<evidence type="ECO:0000256" key="8">
    <source>
        <dbReference type="ARBA" id="ARBA00022989"/>
    </source>
</evidence>
<feature type="domain" description="Histidine kinase" evidence="12">
    <location>
        <begin position="255"/>
        <end position="467"/>
    </location>
</feature>
<evidence type="ECO:0000256" key="10">
    <source>
        <dbReference type="ARBA" id="ARBA00023136"/>
    </source>
</evidence>
<dbReference type="SMART" id="SM00387">
    <property type="entry name" value="HATPase_c"/>
    <property type="match status" value="1"/>
</dbReference>
<evidence type="ECO:0000256" key="7">
    <source>
        <dbReference type="ARBA" id="ARBA00022777"/>
    </source>
</evidence>
<protein>
    <recommendedName>
        <fullName evidence="3">histidine kinase</fullName>
        <ecNumber evidence="3">2.7.13.3</ecNumber>
    </recommendedName>
</protein>
<dbReference type="GO" id="GO:0005886">
    <property type="term" value="C:plasma membrane"/>
    <property type="evidence" value="ECO:0007669"/>
    <property type="project" value="TreeGrafter"/>
</dbReference>
<dbReference type="InterPro" id="IPR036890">
    <property type="entry name" value="HATPase_C_sf"/>
</dbReference>
<dbReference type="InterPro" id="IPR005467">
    <property type="entry name" value="His_kinase_dom"/>
</dbReference>
<name>A0A4U0QZT0_9RHOB</name>
<dbReference type="InterPro" id="IPR036097">
    <property type="entry name" value="HisK_dim/P_sf"/>
</dbReference>
<evidence type="ECO:0000256" key="5">
    <source>
        <dbReference type="ARBA" id="ARBA00022679"/>
    </source>
</evidence>
<comment type="catalytic activity">
    <reaction evidence="1">
        <text>ATP + protein L-histidine = ADP + protein N-phospho-L-histidine.</text>
        <dbReference type="EC" id="2.7.13.3"/>
    </reaction>
</comment>
<dbReference type="AlphaFoldDB" id="A0A4U0QZT0"/>
<dbReference type="InterPro" id="IPR013727">
    <property type="entry name" value="2CSK_N"/>
</dbReference>
<dbReference type="SUPFAM" id="SSF55874">
    <property type="entry name" value="ATPase domain of HSP90 chaperone/DNA topoisomerase II/histidine kinase"/>
    <property type="match status" value="1"/>
</dbReference>
<evidence type="ECO:0000313" key="14">
    <source>
        <dbReference type="EMBL" id="TJZ87152.1"/>
    </source>
</evidence>
<dbReference type="InterPro" id="IPR004358">
    <property type="entry name" value="Sig_transdc_His_kin-like_C"/>
</dbReference>
<keyword evidence="8 11" id="KW-1133">Transmembrane helix</keyword>
<gene>
    <name evidence="14" type="ORF">FA740_02570</name>
</gene>
<dbReference type="Gene3D" id="3.30.565.10">
    <property type="entry name" value="Histidine kinase-like ATPase, C-terminal domain"/>
    <property type="match status" value="1"/>
</dbReference>
<dbReference type="InterPro" id="IPR003594">
    <property type="entry name" value="HATPase_dom"/>
</dbReference>
<sequence>MTPRALRRWLEPARLRSLRRRLVWQFLVLSALLVAGLFLTVGWVAERASRASQDAVLGAAVTAIAEGIRSVDEGLEMDLPYATFSMLGAMGDERIFYAVTVGGQVVTGYEGLPPPPDVPDGVAPVFWRADYQGAALRLASVARPMLIDQRLSQVTVSLGQTRQGQAAIARETALGATWVALAFLALALPVALLAAQAVLAPVQRLAEVVSARGPRDLSPVRHPAPRELAPLLRALNGLIARLRAALELAETFIFEAAHRIRTPLSLVRTEAELALSETTDPATRARLRRMVRAINESSRSASQILDHAMVMYRSDQFDAGPVDLSVLTGSVLRAIRPLAEMRDITIVARGLDSACPVVADERMLEIALRNILDNAVKYSDADGRITLDLAHQGREAVLTLADEGRGLQGDPSRLLDRFHRGANVGDVAGSGLGLTIVAEVAAAHRGRFRLTPRDTGGTCAVLSLPLA</sequence>
<comment type="subcellular location">
    <subcellularLocation>
        <location evidence="2">Membrane</location>
    </subcellularLocation>
</comment>
<feature type="domain" description="HAMP" evidence="13">
    <location>
        <begin position="196"/>
        <end position="247"/>
    </location>
</feature>
<evidence type="ECO:0000256" key="6">
    <source>
        <dbReference type="ARBA" id="ARBA00022692"/>
    </source>
</evidence>
<dbReference type="EMBL" id="SUNH01000004">
    <property type="protein sequence ID" value="TJZ87152.1"/>
    <property type="molecule type" value="Genomic_DNA"/>
</dbReference>
<evidence type="ECO:0000256" key="4">
    <source>
        <dbReference type="ARBA" id="ARBA00022553"/>
    </source>
</evidence>
<evidence type="ECO:0000256" key="9">
    <source>
        <dbReference type="ARBA" id="ARBA00023012"/>
    </source>
</evidence>
<dbReference type="PROSITE" id="PS50885">
    <property type="entry name" value="HAMP"/>
    <property type="match status" value="1"/>
</dbReference>
<evidence type="ECO:0000256" key="3">
    <source>
        <dbReference type="ARBA" id="ARBA00012438"/>
    </source>
</evidence>
<dbReference type="GO" id="GO:0000155">
    <property type="term" value="F:phosphorelay sensor kinase activity"/>
    <property type="evidence" value="ECO:0007669"/>
    <property type="project" value="InterPro"/>
</dbReference>
<dbReference type="InterPro" id="IPR003661">
    <property type="entry name" value="HisK_dim/P_dom"/>
</dbReference>
<dbReference type="SUPFAM" id="SSF47384">
    <property type="entry name" value="Homodimeric domain of signal transducing histidine kinase"/>
    <property type="match status" value="1"/>
</dbReference>
<evidence type="ECO:0000259" key="13">
    <source>
        <dbReference type="PROSITE" id="PS50885"/>
    </source>
</evidence>
<dbReference type="Gene3D" id="1.10.287.130">
    <property type="match status" value="1"/>
</dbReference>
<evidence type="ECO:0000256" key="11">
    <source>
        <dbReference type="SAM" id="Phobius"/>
    </source>
</evidence>
<dbReference type="RefSeq" id="WP_136855210.1">
    <property type="nucleotide sequence ID" value="NZ_SUNH01000004.1"/>
</dbReference>
<dbReference type="EC" id="2.7.13.3" evidence="3"/>
<keyword evidence="5" id="KW-0808">Transferase</keyword>
<proteinExistence type="predicted"/>
<keyword evidence="6 11" id="KW-0812">Transmembrane</keyword>
<dbReference type="PROSITE" id="PS50109">
    <property type="entry name" value="HIS_KIN"/>
    <property type="match status" value="1"/>
</dbReference>
<organism evidence="14 15">
    <name type="scientific">Paracoccus hibiscisoli</name>
    <dbReference type="NCBI Taxonomy" id="2023261"/>
    <lineage>
        <taxon>Bacteria</taxon>
        <taxon>Pseudomonadati</taxon>
        <taxon>Pseudomonadota</taxon>
        <taxon>Alphaproteobacteria</taxon>
        <taxon>Rhodobacterales</taxon>
        <taxon>Paracoccaceae</taxon>
        <taxon>Paracoccus</taxon>
    </lineage>
</organism>
<reference evidence="14 15" key="1">
    <citation type="submission" date="2019-04" db="EMBL/GenBank/DDBJ databases">
        <authorList>
            <person name="Li J."/>
        </authorList>
    </citation>
    <scope>NUCLEOTIDE SEQUENCE [LARGE SCALE GENOMIC DNA]</scope>
    <source>
        <strain evidence="14 15">CCTCC AB2016182</strain>
    </source>
</reference>
<dbReference type="PANTHER" id="PTHR45436">
    <property type="entry name" value="SENSOR HISTIDINE KINASE YKOH"/>
    <property type="match status" value="1"/>
</dbReference>
<comment type="caution">
    <text evidence="14">The sequence shown here is derived from an EMBL/GenBank/DDBJ whole genome shotgun (WGS) entry which is preliminary data.</text>
</comment>
<dbReference type="CDD" id="cd00082">
    <property type="entry name" value="HisKA"/>
    <property type="match status" value="1"/>
</dbReference>